<dbReference type="PANTHER" id="PTHR11824">
    <property type="entry name" value="VOLTAGE-DEPENDENT CALCIUM CHANNEL BETA SUBUNIT"/>
    <property type="match status" value="1"/>
</dbReference>
<evidence type="ECO:0000256" key="7">
    <source>
        <dbReference type="ARBA" id="ARBA00022837"/>
    </source>
</evidence>
<evidence type="ECO:0000256" key="10">
    <source>
        <dbReference type="ARBA" id="ARBA00023303"/>
    </source>
</evidence>
<dbReference type="InterPro" id="IPR046937">
    <property type="entry name" value="CAB1-4_N_A-dom"/>
</dbReference>
<evidence type="ECO:0000256" key="8">
    <source>
        <dbReference type="ARBA" id="ARBA00022882"/>
    </source>
</evidence>
<evidence type="ECO:0000256" key="2">
    <source>
        <dbReference type="ARBA" id="ARBA00022443"/>
    </source>
</evidence>
<keyword evidence="8" id="KW-0851">Voltage-gated channel</keyword>
<dbReference type="PRINTS" id="PR01626">
    <property type="entry name" value="LCACHANNELB"/>
</dbReference>
<keyword evidence="14" id="KW-1185">Reference proteome</keyword>
<feature type="region of interest" description="Disordered" evidence="11">
    <location>
        <begin position="86"/>
        <end position="126"/>
    </location>
</feature>
<keyword evidence="2" id="KW-0728">SH3 domain</keyword>
<reference evidence="13" key="1">
    <citation type="submission" date="2025-08" db="UniProtKB">
        <authorList>
            <consortium name="Ensembl"/>
        </authorList>
    </citation>
    <scope>IDENTIFICATION</scope>
</reference>
<dbReference type="InterPro" id="IPR008145">
    <property type="entry name" value="GK/Ca_channel_bsu"/>
</dbReference>
<feature type="region of interest" description="Disordered" evidence="11">
    <location>
        <begin position="372"/>
        <end position="478"/>
    </location>
</feature>
<protein>
    <submittedName>
        <fullName evidence="13">Calcium voltage-gated channel auxiliary subunit beta 3</fullName>
    </submittedName>
</protein>
<feature type="compositionally biased region" description="Basic and acidic residues" evidence="11">
    <location>
        <begin position="425"/>
        <end position="454"/>
    </location>
</feature>
<dbReference type="InterPro" id="IPR036028">
    <property type="entry name" value="SH3-like_dom_sf"/>
</dbReference>
<organism evidence="13 14">
    <name type="scientific">Xiphophorus couchianus</name>
    <name type="common">Monterrey platyfish</name>
    <dbReference type="NCBI Taxonomy" id="32473"/>
    <lineage>
        <taxon>Eukaryota</taxon>
        <taxon>Metazoa</taxon>
        <taxon>Chordata</taxon>
        <taxon>Craniata</taxon>
        <taxon>Vertebrata</taxon>
        <taxon>Euteleostomi</taxon>
        <taxon>Actinopterygii</taxon>
        <taxon>Neopterygii</taxon>
        <taxon>Teleostei</taxon>
        <taxon>Neoteleostei</taxon>
        <taxon>Acanthomorphata</taxon>
        <taxon>Ovalentaria</taxon>
        <taxon>Atherinomorphae</taxon>
        <taxon>Cyprinodontiformes</taxon>
        <taxon>Poeciliidae</taxon>
        <taxon>Poeciliinae</taxon>
        <taxon>Xiphophorus</taxon>
    </lineage>
</organism>
<dbReference type="Pfam" id="PF00625">
    <property type="entry name" value="Guanylate_kin"/>
    <property type="match status" value="1"/>
</dbReference>
<keyword evidence="4" id="KW-0963">Cytoplasm</keyword>
<keyword evidence="6" id="KW-0109">Calcium transport</keyword>
<feature type="compositionally biased region" description="Acidic residues" evidence="11">
    <location>
        <begin position="401"/>
        <end position="416"/>
    </location>
</feature>
<sequence>MHTHIYMHSCMQTGSADSYTSRPSDSDLSAEEDREAYRREAERQAQQQLDRAKKYNNDWWIGRLVKEGADIAFIPSPLRLEAMRLKQEQKQRKTGGNSSSLGDMVSGSWRTTPPSAAKQKQKQEHVPPYDVVPSMRPVVLVGPSLKGYEVTDMMQKALFDFLKHRFEGRISITRVTADLSLAKRSVLNKRPIMERSNTRSSLAEVQSEIERIFELAKTLQLVVLDADTINHPAQLAKTSLAPIIVYVKVSSPKGFCFVSQVLQRLVKSRGKSQSKHLNVQMMAADKLSQCPPDMFDVILDENQLEDACEHLAEYLEVYWRATHLPGNTPLNPLLEQSLMTPPSAISSLQVGPPAQIHTFQSWLKTLEAHSPLEQDSLMPSDEASDSLSRGRRGSPCHTGVEEDEEEEEEEEEEEDGCASPCHGCSYRDRYPSHRGHPGSDHSANGHESQDRLLQREAQQGHNQRNNRQRSRPWPRDNY</sequence>
<dbReference type="AlphaFoldDB" id="A0A3B5LY98"/>
<evidence type="ECO:0000256" key="1">
    <source>
        <dbReference type="ARBA" id="ARBA00010836"/>
    </source>
</evidence>
<keyword evidence="7" id="KW-0106">Calcium</keyword>
<evidence type="ECO:0000259" key="12">
    <source>
        <dbReference type="SMART" id="SM00072"/>
    </source>
</evidence>
<keyword evidence="10" id="KW-0407">Ion channel</keyword>
<feature type="compositionally biased region" description="Polar residues" evidence="11">
    <location>
        <begin position="13"/>
        <end position="27"/>
    </location>
</feature>
<gene>
    <name evidence="13" type="primary">CACNB3</name>
</gene>
<accession>A0A3B5LY98</accession>
<dbReference type="InterPro" id="IPR008079">
    <property type="entry name" value="VDCC_L_b3su"/>
</dbReference>
<keyword evidence="5" id="KW-0597">Phosphoprotein</keyword>
<dbReference type="Pfam" id="PF12052">
    <property type="entry name" value="VGCC_beta4Aa_N"/>
    <property type="match status" value="1"/>
</dbReference>
<proteinExistence type="inferred from homology"/>
<dbReference type="PRINTS" id="PR01696">
    <property type="entry name" value="LCACHANNELB3"/>
</dbReference>
<name>A0A3B5LY98_9TELE</name>
<dbReference type="InterPro" id="IPR027417">
    <property type="entry name" value="P-loop_NTPase"/>
</dbReference>
<dbReference type="Ensembl" id="ENSXCOT00000017095.1">
    <property type="protein sequence ID" value="ENSXCOP00000016878.1"/>
    <property type="gene ID" value="ENSXCOG00000011685.1"/>
</dbReference>
<evidence type="ECO:0000313" key="13">
    <source>
        <dbReference type="Ensembl" id="ENSXCOP00000016878.1"/>
    </source>
</evidence>
<evidence type="ECO:0000256" key="6">
    <source>
        <dbReference type="ARBA" id="ARBA00022568"/>
    </source>
</evidence>
<feature type="region of interest" description="Disordered" evidence="11">
    <location>
        <begin position="13"/>
        <end position="49"/>
    </location>
</feature>
<comment type="similarity">
    <text evidence="1">Belongs to the calcium channel beta subunit family.</text>
</comment>
<evidence type="ECO:0000256" key="4">
    <source>
        <dbReference type="ARBA" id="ARBA00022490"/>
    </source>
</evidence>
<dbReference type="GeneTree" id="ENSGT00950000182837"/>
<dbReference type="InterPro" id="IPR000584">
    <property type="entry name" value="VDCC_L_bsu"/>
</dbReference>
<evidence type="ECO:0000313" key="14">
    <source>
        <dbReference type="Proteomes" id="UP000261380"/>
    </source>
</evidence>
<dbReference type="Gene3D" id="2.30.30.40">
    <property type="entry name" value="SH3 Domains"/>
    <property type="match status" value="1"/>
</dbReference>
<dbReference type="Gene3D" id="3.40.50.300">
    <property type="entry name" value="P-loop containing nucleotide triphosphate hydrolases"/>
    <property type="match status" value="1"/>
</dbReference>
<dbReference type="SUPFAM" id="SSF50044">
    <property type="entry name" value="SH3-domain"/>
    <property type="match status" value="1"/>
</dbReference>
<evidence type="ECO:0000256" key="3">
    <source>
        <dbReference type="ARBA" id="ARBA00022448"/>
    </source>
</evidence>
<reference evidence="13" key="2">
    <citation type="submission" date="2025-09" db="UniProtKB">
        <authorList>
            <consortium name="Ensembl"/>
        </authorList>
    </citation>
    <scope>IDENTIFICATION</scope>
</reference>
<dbReference type="Proteomes" id="UP000261380">
    <property type="component" value="Unplaced"/>
</dbReference>
<keyword evidence="9" id="KW-0406">Ion transport</keyword>
<dbReference type="SMART" id="SM00072">
    <property type="entry name" value="GuKc"/>
    <property type="match status" value="1"/>
</dbReference>
<evidence type="ECO:0000256" key="5">
    <source>
        <dbReference type="ARBA" id="ARBA00022553"/>
    </source>
</evidence>
<dbReference type="FunFam" id="3.40.50.300:FF:000023">
    <property type="entry name" value="Voltage-dependent L-type calcium channel subunit beta-2"/>
    <property type="match status" value="1"/>
</dbReference>
<evidence type="ECO:0000256" key="11">
    <source>
        <dbReference type="SAM" id="MobiDB-lite"/>
    </source>
</evidence>
<keyword evidence="3" id="KW-0813">Transport</keyword>
<dbReference type="GO" id="GO:0005245">
    <property type="term" value="F:voltage-gated calcium channel activity"/>
    <property type="evidence" value="ECO:0007669"/>
    <property type="project" value="InterPro"/>
</dbReference>
<dbReference type="GO" id="GO:0005891">
    <property type="term" value="C:voltage-gated calcium channel complex"/>
    <property type="evidence" value="ECO:0007669"/>
    <property type="project" value="InterPro"/>
</dbReference>
<evidence type="ECO:0000256" key="9">
    <source>
        <dbReference type="ARBA" id="ARBA00023065"/>
    </source>
</evidence>
<dbReference type="SUPFAM" id="SSF52540">
    <property type="entry name" value="P-loop containing nucleoside triphosphate hydrolases"/>
    <property type="match status" value="1"/>
</dbReference>
<feature type="domain" description="Guanylate kinase/L-type calcium channel beta subunit" evidence="12">
    <location>
        <begin position="134"/>
        <end position="319"/>
    </location>
</feature>
<dbReference type="Gene3D" id="3.30.1310.30">
    <property type="match status" value="1"/>
</dbReference>